<dbReference type="InterPro" id="IPR011330">
    <property type="entry name" value="Glyco_hydro/deAcase_b/a-brl"/>
</dbReference>
<dbReference type="AlphaFoldDB" id="A0A2Y9AJ09"/>
<dbReference type="GO" id="GO:0005975">
    <property type="term" value="P:carbohydrate metabolic process"/>
    <property type="evidence" value="ECO:0007669"/>
    <property type="project" value="InterPro"/>
</dbReference>
<dbReference type="EMBL" id="QGDJ01000003">
    <property type="protein sequence ID" value="PWJ20402.1"/>
    <property type="molecule type" value="Genomic_DNA"/>
</dbReference>
<keyword evidence="4" id="KW-1185">Reference proteome</keyword>
<protein>
    <recommendedName>
        <fullName evidence="6">Divergent polysaccharide deacetylase</fullName>
    </recommendedName>
</protein>
<dbReference type="Pfam" id="PF04748">
    <property type="entry name" value="Polysacc_deac_2"/>
    <property type="match status" value="1"/>
</dbReference>
<dbReference type="SUPFAM" id="SSF88713">
    <property type="entry name" value="Glycoside hydrolase/deacetylase"/>
    <property type="match status" value="1"/>
</dbReference>
<gene>
    <name evidence="2" type="ORF">BCF38_103219</name>
    <name evidence="3" type="ORF">SAMN05421539_103219</name>
</gene>
<feature type="compositionally biased region" description="Low complexity" evidence="1">
    <location>
        <begin position="49"/>
        <end position="62"/>
    </location>
</feature>
<feature type="region of interest" description="Disordered" evidence="1">
    <location>
        <begin position="37"/>
        <end position="82"/>
    </location>
</feature>
<proteinExistence type="predicted"/>
<evidence type="ECO:0000313" key="2">
    <source>
        <dbReference type="EMBL" id="PWJ20402.1"/>
    </source>
</evidence>
<organism evidence="3 5">
    <name type="scientific">Jannaschia seohaensis</name>
    <dbReference type="NCBI Taxonomy" id="475081"/>
    <lineage>
        <taxon>Bacteria</taxon>
        <taxon>Pseudomonadati</taxon>
        <taxon>Pseudomonadota</taxon>
        <taxon>Alphaproteobacteria</taxon>
        <taxon>Rhodobacterales</taxon>
        <taxon>Roseobacteraceae</taxon>
        <taxon>Jannaschia</taxon>
    </lineage>
</organism>
<dbReference type="EMBL" id="UETC01000003">
    <property type="protein sequence ID" value="SSA44474.1"/>
    <property type="molecule type" value="Genomic_DNA"/>
</dbReference>
<dbReference type="Gene3D" id="3.20.20.370">
    <property type="entry name" value="Glycoside hydrolase/deacetylase"/>
    <property type="match status" value="1"/>
</dbReference>
<feature type="region of interest" description="Disordered" evidence="1">
    <location>
        <begin position="157"/>
        <end position="191"/>
    </location>
</feature>
<dbReference type="OrthoDB" id="7658418at2"/>
<evidence type="ECO:0000313" key="5">
    <source>
        <dbReference type="Proteomes" id="UP000251571"/>
    </source>
</evidence>
<dbReference type="Proteomes" id="UP000245839">
    <property type="component" value="Unassembled WGS sequence"/>
</dbReference>
<accession>A0A2Y9AJ09</accession>
<feature type="compositionally biased region" description="Low complexity" evidence="1">
    <location>
        <begin position="94"/>
        <end position="125"/>
    </location>
</feature>
<reference evidence="2 4" key="2">
    <citation type="submission" date="2018-03" db="EMBL/GenBank/DDBJ databases">
        <title>Genomic Encyclopedia of Archaeal and Bacterial Type Strains, Phase II (KMG-II): from individual species to whole genera.</title>
        <authorList>
            <person name="Goeker M."/>
        </authorList>
    </citation>
    <scope>NUCLEOTIDE SEQUENCE [LARGE SCALE GENOMIC DNA]</scope>
    <source>
        <strain evidence="2 4">DSM 25227</strain>
    </source>
</reference>
<dbReference type="InterPro" id="IPR006837">
    <property type="entry name" value="Divergent_DAC"/>
</dbReference>
<feature type="region of interest" description="Disordered" evidence="1">
    <location>
        <begin position="94"/>
        <end position="128"/>
    </location>
</feature>
<evidence type="ECO:0000313" key="4">
    <source>
        <dbReference type="Proteomes" id="UP000245839"/>
    </source>
</evidence>
<feature type="region of interest" description="Disordered" evidence="1">
    <location>
        <begin position="289"/>
        <end position="347"/>
    </location>
</feature>
<dbReference type="Proteomes" id="UP000251571">
    <property type="component" value="Unassembled WGS sequence"/>
</dbReference>
<evidence type="ECO:0000313" key="3">
    <source>
        <dbReference type="EMBL" id="SSA44474.1"/>
    </source>
</evidence>
<sequence length="577" mass="58373">MLSGLIKGATTAAGLAAIVLSAVSLLAPTARQVPPVADAPRNVAPAPPEMAAAEPSAPARPEALPERSLPAEQSTAALPAPQLETPVAPLVEPEAPETAALETPAPEADPVPEAQTAETPAAAQARPEKTVALAIPAGSQFNRPREDFQPVAPEAEEAARGFVAAPTSRPSESAPFLAPAPDTSSGGAPDASLVVTGVAMPEAGQAPALPSAVDDNVPRTVLDAPLLGARPEPAAGVSTESAQPAEPEPIEAATEPQAAEPAPLTDAAIEPESAAPVVQEQLATQALAPAASGLAPRLTMPPIPTTSERPASADAPERITPRRIVLDSVRPETAQRTAAAPADKTPASKARALTAHAAAFENPEAKPLFSIVLIDDPEGGLSRQSLIALDMPLTFAVDPARADAAEVAAAYRAAGHEVLLLAEALPADATRDEIAAALRRAHDAVPVAVGVLDGRAGDFARSGRALAALAGPLAEAGMGFVGFDEGLGAGLAAAEAAGVPTVPVYRVVDENGERATVITRYLDRATFEAEETGSTIVVGRTQPAMMTALLSWANGRRADTVAIAPISHILRAGEEGA</sequence>
<dbReference type="RefSeq" id="WP_109563993.1">
    <property type="nucleotide sequence ID" value="NZ_QGDJ01000003.1"/>
</dbReference>
<name>A0A2Y9AJ09_9RHOB</name>
<reference evidence="3 5" key="1">
    <citation type="submission" date="2016-10" db="EMBL/GenBank/DDBJ databases">
        <authorList>
            <person name="Cai Z."/>
        </authorList>
    </citation>
    <scope>NUCLEOTIDE SEQUENCE [LARGE SCALE GENOMIC DNA]</scope>
    <source>
        <strain evidence="3 5">DSM 25227</strain>
    </source>
</reference>
<feature type="compositionally biased region" description="Low complexity" evidence="1">
    <location>
        <begin position="240"/>
        <end position="262"/>
    </location>
</feature>
<evidence type="ECO:0000256" key="1">
    <source>
        <dbReference type="SAM" id="MobiDB-lite"/>
    </source>
</evidence>
<evidence type="ECO:0008006" key="6">
    <source>
        <dbReference type="Google" id="ProtNLM"/>
    </source>
</evidence>
<feature type="region of interest" description="Disordered" evidence="1">
    <location>
        <begin position="230"/>
        <end position="262"/>
    </location>
</feature>